<accession>A0A423Q2S5</accession>
<reference evidence="1 2" key="1">
    <citation type="submission" date="2013-10" db="EMBL/GenBank/DDBJ databases">
        <title>Salinisphaera japonica YTM-1 Genome Sequencing.</title>
        <authorList>
            <person name="Lai Q."/>
            <person name="Li C."/>
            <person name="Shao Z."/>
        </authorList>
    </citation>
    <scope>NUCLEOTIDE SEQUENCE [LARGE SCALE GENOMIC DNA]</scope>
    <source>
        <strain evidence="1 2">YTM-1</strain>
    </source>
</reference>
<dbReference type="InParanoid" id="A0A423Q2S5"/>
<sequence length="73" mass="7825">MAENEFMSNPAHASAAKIQEHLAGVAYPATKQTLQDYATNNDAPLDVRHTLEIIADEEYEGPADVSRAVGAVV</sequence>
<dbReference type="Pfam" id="PF11387">
    <property type="entry name" value="DUF2795"/>
    <property type="match status" value="1"/>
</dbReference>
<comment type="caution">
    <text evidence="1">The sequence shown here is derived from an EMBL/GenBank/DDBJ whole genome shotgun (WGS) entry which is preliminary data.</text>
</comment>
<evidence type="ECO:0000313" key="2">
    <source>
        <dbReference type="Proteomes" id="UP000285310"/>
    </source>
</evidence>
<dbReference type="EMBL" id="AYKG01000001">
    <property type="protein sequence ID" value="ROO32853.1"/>
    <property type="molecule type" value="Genomic_DNA"/>
</dbReference>
<protein>
    <recommendedName>
        <fullName evidence="3">DUF2795 domain-containing protein</fullName>
    </recommendedName>
</protein>
<keyword evidence="2" id="KW-1185">Reference proteome</keyword>
<proteinExistence type="predicted"/>
<organism evidence="1 2">
    <name type="scientific">Salinisphaera japonica YTM-1</name>
    <dbReference type="NCBI Taxonomy" id="1209778"/>
    <lineage>
        <taxon>Bacteria</taxon>
        <taxon>Pseudomonadati</taxon>
        <taxon>Pseudomonadota</taxon>
        <taxon>Gammaproteobacteria</taxon>
        <taxon>Salinisphaerales</taxon>
        <taxon>Salinisphaeraceae</taxon>
        <taxon>Salinisphaera</taxon>
    </lineage>
</organism>
<dbReference type="AlphaFoldDB" id="A0A423Q2S5"/>
<dbReference type="Proteomes" id="UP000285310">
    <property type="component" value="Unassembled WGS sequence"/>
</dbReference>
<evidence type="ECO:0000313" key="1">
    <source>
        <dbReference type="EMBL" id="ROO32853.1"/>
    </source>
</evidence>
<name>A0A423Q2S5_9GAMM</name>
<dbReference type="RefSeq" id="WP_245963191.1">
    <property type="nucleotide sequence ID" value="NZ_AYKG01000001.1"/>
</dbReference>
<dbReference type="InterPro" id="IPR021527">
    <property type="entry name" value="DUF2795"/>
</dbReference>
<evidence type="ECO:0008006" key="3">
    <source>
        <dbReference type="Google" id="ProtNLM"/>
    </source>
</evidence>
<gene>
    <name evidence="1" type="ORF">SAJA_01090</name>
</gene>